<organism evidence="1 2">
    <name type="scientific">Slackia heliotrinireducens (strain ATCC 29202 / DSM 20476 / NCTC 11029 / RHS 1)</name>
    <name type="common">Peptococcus heliotrinreducens</name>
    <dbReference type="NCBI Taxonomy" id="471855"/>
    <lineage>
        <taxon>Bacteria</taxon>
        <taxon>Bacillati</taxon>
        <taxon>Actinomycetota</taxon>
        <taxon>Coriobacteriia</taxon>
        <taxon>Eggerthellales</taxon>
        <taxon>Eggerthellaceae</taxon>
        <taxon>Slackia</taxon>
    </lineage>
</organism>
<sequence length="321" mass="34609">MSEGSSGAGSKRVAISREGADELRYLAFRLDSSYTEAKAANAALLTAVMPLLQVDIEFMKEIRNCVADSVEQLNASAESITDLTKALCGLADKIEDFLQRMASPAGSSASGSEAANAADVHMEDDPVAHLPELFFDVAVKSDGDDDEPPEVPAYTGAPVFDHHGNDEEMYDLANIGKDYWLEAVPKSGREDTVSARSVVGARFFDDEGMTEDAFWMKPGGAGSSAAEAYARYGELASHVPEVAKRMSKGETLESLASDPVLGQTAQSFFAKERRIRVVEKNGRYFLSPAEANAGDAAQRLCIAQDMGLNIPVLVTHYMHRK</sequence>
<proteinExistence type="predicted"/>
<dbReference type="RefSeq" id="WP_012797565.1">
    <property type="nucleotide sequence ID" value="NC_013165.1"/>
</dbReference>
<dbReference type="HOGENOM" id="CLU_865723_0_0_11"/>
<evidence type="ECO:0000313" key="1">
    <source>
        <dbReference type="EMBL" id="ACV21458.1"/>
    </source>
</evidence>
<dbReference type="EMBL" id="CP001684">
    <property type="protein sequence ID" value="ACV21458.1"/>
    <property type="molecule type" value="Genomic_DNA"/>
</dbReference>
<name>C7N2F2_SLAHD</name>
<accession>C7N2F2</accession>
<dbReference type="STRING" id="471855.Shel_03970"/>
<dbReference type="AlphaFoldDB" id="C7N2F2"/>
<dbReference type="Proteomes" id="UP000002026">
    <property type="component" value="Chromosome"/>
</dbReference>
<keyword evidence="2" id="KW-1185">Reference proteome</keyword>
<reference evidence="1 2" key="1">
    <citation type="journal article" date="2009" name="Stand. Genomic Sci.">
        <title>Complete genome sequence of Slackia heliotrinireducens type strain (RHS 1).</title>
        <authorList>
            <person name="Pukall R."/>
            <person name="Lapidus A."/>
            <person name="Nolan M."/>
            <person name="Copeland A."/>
            <person name="Glavina Del Rio T."/>
            <person name="Lucas S."/>
            <person name="Chen F."/>
            <person name="Tice H."/>
            <person name="Cheng J.F."/>
            <person name="Chertkov O."/>
            <person name="Bruce D."/>
            <person name="Goodwin L."/>
            <person name="Kuske C."/>
            <person name="Brettin T."/>
            <person name="Detter J.C."/>
            <person name="Han C."/>
            <person name="Pitluck S."/>
            <person name="Pati A."/>
            <person name="Mavrommatis K."/>
            <person name="Ivanova N."/>
            <person name="Ovchinnikova G."/>
            <person name="Chen A."/>
            <person name="Palaniappan K."/>
            <person name="Schneider S."/>
            <person name="Rohde M."/>
            <person name="Chain P."/>
            <person name="D'haeseleer P."/>
            <person name="Goker M."/>
            <person name="Bristow J."/>
            <person name="Eisen J.A."/>
            <person name="Markowitz V."/>
            <person name="Kyrpides N.C."/>
            <person name="Klenk H.P."/>
            <person name="Hugenholtz P."/>
        </authorList>
    </citation>
    <scope>NUCLEOTIDE SEQUENCE [LARGE SCALE GENOMIC DNA]</scope>
    <source>
        <strain evidence="2">ATCC 29202 / DSM 20476 / NCTC 11029 / RHS 1</strain>
    </source>
</reference>
<dbReference type="eggNOG" id="ENOG5033KVT">
    <property type="taxonomic scope" value="Bacteria"/>
</dbReference>
<dbReference type="KEGG" id="shi:Shel_03970"/>
<protein>
    <submittedName>
        <fullName evidence="1">Uncharacterized protein</fullName>
    </submittedName>
</protein>
<gene>
    <name evidence="1" type="ordered locus">Shel_03970</name>
</gene>
<evidence type="ECO:0000313" key="2">
    <source>
        <dbReference type="Proteomes" id="UP000002026"/>
    </source>
</evidence>